<comment type="caution">
    <text evidence="8">The sequence shown here is derived from an EMBL/GenBank/DDBJ whole genome shotgun (WGS) entry which is preliminary data.</text>
</comment>
<feature type="domain" description="Lon N-terminal" evidence="7">
    <location>
        <begin position="302"/>
        <end position="545"/>
    </location>
</feature>
<keyword evidence="9" id="KW-1185">Reference proteome</keyword>
<dbReference type="InterPro" id="IPR015947">
    <property type="entry name" value="PUA-like_sf"/>
</dbReference>
<dbReference type="GO" id="GO:0061630">
    <property type="term" value="F:ubiquitin protein ligase activity"/>
    <property type="evidence" value="ECO:0007669"/>
    <property type="project" value="TreeGrafter"/>
</dbReference>
<keyword evidence="3" id="KW-0862">Zinc</keyword>
<dbReference type="PANTHER" id="PTHR23327:SF42">
    <property type="entry name" value="LON PEPTIDASE N-TERMINAL DOMAIN AND RING FINGER PROTEIN C14F5.10C"/>
    <property type="match status" value="1"/>
</dbReference>
<keyword evidence="1" id="KW-0479">Metal-binding</keyword>
<dbReference type="PANTHER" id="PTHR23327">
    <property type="entry name" value="RING FINGER PROTEIN 127"/>
    <property type="match status" value="1"/>
</dbReference>
<dbReference type="InterPro" id="IPR001841">
    <property type="entry name" value="Znf_RING"/>
</dbReference>
<dbReference type="InterPro" id="IPR027370">
    <property type="entry name" value="Znf-RING_euk"/>
</dbReference>
<name>A0AA40A941_9PEZI</name>
<gene>
    <name evidence="8" type="ORF">B0H67DRAFT_555505</name>
</gene>
<evidence type="ECO:0000259" key="7">
    <source>
        <dbReference type="PROSITE" id="PS51787"/>
    </source>
</evidence>
<dbReference type="CDD" id="cd16514">
    <property type="entry name" value="RING-HC_LONFs_rpt2"/>
    <property type="match status" value="1"/>
</dbReference>
<dbReference type="Pfam" id="PF02190">
    <property type="entry name" value="LON_substr_bdg"/>
    <property type="match status" value="1"/>
</dbReference>
<dbReference type="Proteomes" id="UP001172102">
    <property type="component" value="Unassembled WGS sequence"/>
</dbReference>
<accession>A0AA40A941</accession>
<keyword evidence="2 4" id="KW-0863">Zinc-finger</keyword>
<dbReference type="AlphaFoldDB" id="A0AA40A941"/>
<reference evidence="8" key="1">
    <citation type="submission" date="2023-06" db="EMBL/GenBank/DDBJ databases">
        <title>Genome-scale phylogeny and comparative genomics of the fungal order Sordariales.</title>
        <authorList>
            <consortium name="Lawrence Berkeley National Laboratory"/>
            <person name="Hensen N."/>
            <person name="Bonometti L."/>
            <person name="Westerberg I."/>
            <person name="Brannstrom I.O."/>
            <person name="Guillou S."/>
            <person name="Cros-Aarteil S."/>
            <person name="Calhoun S."/>
            <person name="Haridas S."/>
            <person name="Kuo A."/>
            <person name="Mondo S."/>
            <person name="Pangilinan J."/>
            <person name="Riley R."/>
            <person name="Labutti K."/>
            <person name="Andreopoulos B."/>
            <person name="Lipzen A."/>
            <person name="Chen C."/>
            <person name="Yanf M."/>
            <person name="Daum C."/>
            <person name="Ng V."/>
            <person name="Clum A."/>
            <person name="Steindorff A."/>
            <person name="Ohm R."/>
            <person name="Martin F."/>
            <person name="Silar P."/>
            <person name="Natvig D."/>
            <person name="Lalanne C."/>
            <person name="Gautier V."/>
            <person name="Ament-Velasquez S.L."/>
            <person name="Kruys A."/>
            <person name="Hutchinson M.I."/>
            <person name="Powell A.J."/>
            <person name="Barry K."/>
            <person name="Miller A.N."/>
            <person name="Grigoriev I.V."/>
            <person name="Debuchy R."/>
            <person name="Gladieux P."/>
            <person name="Thoren M.H."/>
            <person name="Johannesson H."/>
        </authorList>
    </citation>
    <scope>NUCLEOTIDE SEQUENCE</scope>
    <source>
        <strain evidence="8">SMH4607-1</strain>
    </source>
</reference>
<dbReference type="PROSITE" id="PS00518">
    <property type="entry name" value="ZF_RING_1"/>
    <property type="match status" value="1"/>
</dbReference>
<dbReference type="InterPro" id="IPR013083">
    <property type="entry name" value="Znf_RING/FYVE/PHD"/>
</dbReference>
<sequence>MSSTQAHGIQVDRTSTEPQPLSGEEEIKVPIDESQTSPEQIRQVVRLIQCQICSLPLRDPFILPCGRTICKKCLPRTHERDSISFFATPDRLQGIWCSFPECAKEHAVGDCSPDVALARVLAGVEAELRKGMEAALGSEVSTHIVTRDQWEEAGVPSLRRPETTSVLLKGGRLLATYTMAQMGELKYDTEVAYTRPLTDGQATLDTAVLAQVKEAARSEADCQICYALFYDPVTTPCGHTFCRSCLQRVLDHAKYCPVCRRGLSIQPVGNTDSCPSNLFPSNLLLSKMIAYFWADLLEERRLAVIAEGLHSGNRDYDIAVFVCTLSFPTMPTFLHVFEPRYRLMIRRALEGDRTFGMVSYSGSGFVELGTRLRIVNVEFFPDGRSLVETIGTSRFRIIEHDNLDGYVVAKIRTINDVSISEEEEMEATEVRRGRSNSAAVDSVAGSVSPRRNGFPTNRAEVETAATSTLMAFGADFVQRMQHQSVGWLTAQILEIYGDCPDDPAIFPWWFANILPVRDSEKYRLLNTTSVRERLKICCGWIFEWERNSW</sequence>
<dbReference type="Gene3D" id="1.20.58.1480">
    <property type="match status" value="1"/>
</dbReference>
<evidence type="ECO:0000313" key="8">
    <source>
        <dbReference type="EMBL" id="KAK0711542.1"/>
    </source>
</evidence>
<dbReference type="PROSITE" id="PS50089">
    <property type="entry name" value="ZF_RING_2"/>
    <property type="match status" value="1"/>
</dbReference>
<feature type="region of interest" description="Disordered" evidence="5">
    <location>
        <begin position="1"/>
        <end position="35"/>
    </location>
</feature>
<dbReference type="GO" id="GO:0008270">
    <property type="term" value="F:zinc ion binding"/>
    <property type="evidence" value="ECO:0007669"/>
    <property type="project" value="UniProtKB-KW"/>
</dbReference>
<dbReference type="InterPro" id="IPR003111">
    <property type="entry name" value="Lon_prtase_N"/>
</dbReference>
<feature type="domain" description="RING-type" evidence="6">
    <location>
        <begin position="222"/>
        <end position="260"/>
    </location>
</feature>
<dbReference type="SMART" id="SM00464">
    <property type="entry name" value="LON"/>
    <property type="match status" value="1"/>
</dbReference>
<dbReference type="SUPFAM" id="SSF57850">
    <property type="entry name" value="RING/U-box"/>
    <property type="match status" value="2"/>
</dbReference>
<dbReference type="InterPro" id="IPR017907">
    <property type="entry name" value="Znf_RING_CS"/>
</dbReference>
<organism evidence="8 9">
    <name type="scientific">Lasiosphaeris hirsuta</name>
    <dbReference type="NCBI Taxonomy" id="260670"/>
    <lineage>
        <taxon>Eukaryota</taxon>
        <taxon>Fungi</taxon>
        <taxon>Dikarya</taxon>
        <taxon>Ascomycota</taxon>
        <taxon>Pezizomycotina</taxon>
        <taxon>Sordariomycetes</taxon>
        <taxon>Sordariomycetidae</taxon>
        <taxon>Sordariales</taxon>
        <taxon>Lasiosphaeriaceae</taxon>
        <taxon>Lasiosphaeris</taxon>
    </lineage>
</organism>
<evidence type="ECO:0000256" key="2">
    <source>
        <dbReference type="ARBA" id="ARBA00022771"/>
    </source>
</evidence>
<dbReference type="Pfam" id="PF13445">
    <property type="entry name" value="zf-RING_UBOX"/>
    <property type="match status" value="1"/>
</dbReference>
<proteinExistence type="predicted"/>
<dbReference type="SUPFAM" id="SSF88697">
    <property type="entry name" value="PUA domain-like"/>
    <property type="match status" value="1"/>
</dbReference>
<evidence type="ECO:0000256" key="5">
    <source>
        <dbReference type="SAM" id="MobiDB-lite"/>
    </source>
</evidence>
<dbReference type="InterPro" id="IPR046336">
    <property type="entry name" value="Lon_prtase_N_sf"/>
</dbReference>
<evidence type="ECO:0000313" key="9">
    <source>
        <dbReference type="Proteomes" id="UP001172102"/>
    </source>
</evidence>
<feature type="compositionally biased region" description="Polar residues" evidence="5">
    <location>
        <begin position="1"/>
        <end position="19"/>
    </location>
</feature>
<dbReference type="Gene3D" id="2.30.130.40">
    <property type="entry name" value="LON domain-like"/>
    <property type="match status" value="1"/>
</dbReference>
<dbReference type="EMBL" id="JAUKUA010000005">
    <property type="protein sequence ID" value="KAK0711542.1"/>
    <property type="molecule type" value="Genomic_DNA"/>
</dbReference>
<dbReference type="Pfam" id="PF13923">
    <property type="entry name" value="zf-C3HC4_2"/>
    <property type="match status" value="1"/>
</dbReference>
<dbReference type="SMART" id="SM00184">
    <property type="entry name" value="RING"/>
    <property type="match status" value="2"/>
</dbReference>
<evidence type="ECO:0000259" key="6">
    <source>
        <dbReference type="PROSITE" id="PS50089"/>
    </source>
</evidence>
<dbReference type="PROSITE" id="PS51787">
    <property type="entry name" value="LON_N"/>
    <property type="match status" value="1"/>
</dbReference>
<protein>
    <submittedName>
        <fullName evidence="8">PUA-like domain-containing protein</fullName>
    </submittedName>
</protein>
<evidence type="ECO:0000256" key="4">
    <source>
        <dbReference type="PROSITE-ProRule" id="PRU00175"/>
    </source>
</evidence>
<evidence type="ECO:0000256" key="3">
    <source>
        <dbReference type="ARBA" id="ARBA00022833"/>
    </source>
</evidence>
<evidence type="ECO:0000256" key="1">
    <source>
        <dbReference type="ARBA" id="ARBA00022723"/>
    </source>
</evidence>
<dbReference type="Gene3D" id="3.30.40.10">
    <property type="entry name" value="Zinc/RING finger domain, C3HC4 (zinc finger)"/>
    <property type="match status" value="2"/>
</dbReference>